<name>A0ABQ3X992_9ACTN</name>
<evidence type="ECO:0000259" key="1">
    <source>
        <dbReference type="Pfam" id="PF13360"/>
    </source>
</evidence>
<dbReference type="InterPro" id="IPR011047">
    <property type="entry name" value="Quinoprotein_ADH-like_sf"/>
</dbReference>
<protein>
    <recommendedName>
        <fullName evidence="1">Pyrrolo-quinoline quinone repeat domain-containing protein</fullName>
    </recommendedName>
</protein>
<feature type="domain" description="Pyrrolo-quinoline quinone repeat" evidence="1">
    <location>
        <begin position="175"/>
        <end position="318"/>
    </location>
</feature>
<evidence type="ECO:0000313" key="3">
    <source>
        <dbReference type="Proteomes" id="UP000612282"/>
    </source>
</evidence>
<reference evidence="2 3" key="1">
    <citation type="submission" date="2021-01" db="EMBL/GenBank/DDBJ databases">
        <title>Whole genome shotgun sequence of Actinoplanes couchii NBRC 106145.</title>
        <authorList>
            <person name="Komaki H."/>
            <person name="Tamura T."/>
        </authorList>
    </citation>
    <scope>NUCLEOTIDE SEQUENCE [LARGE SCALE GENOMIC DNA]</scope>
    <source>
        <strain evidence="2 3">NBRC 106145</strain>
    </source>
</reference>
<accession>A0ABQ3X992</accession>
<dbReference type="InterPro" id="IPR015943">
    <property type="entry name" value="WD40/YVTN_repeat-like_dom_sf"/>
</dbReference>
<dbReference type="SUPFAM" id="SSF50998">
    <property type="entry name" value="Quinoprotein alcohol dehydrogenase-like"/>
    <property type="match status" value="1"/>
</dbReference>
<dbReference type="Gene3D" id="2.130.10.10">
    <property type="entry name" value="YVTN repeat-like/Quinoprotein amine dehydrogenase"/>
    <property type="match status" value="1"/>
</dbReference>
<proteinExistence type="predicted"/>
<organism evidence="2 3">
    <name type="scientific">Actinoplanes couchii</name>
    <dbReference type="NCBI Taxonomy" id="403638"/>
    <lineage>
        <taxon>Bacteria</taxon>
        <taxon>Bacillati</taxon>
        <taxon>Actinomycetota</taxon>
        <taxon>Actinomycetes</taxon>
        <taxon>Micromonosporales</taxon>
        <taxon>Micromonosporaceae</taxon>
        <taxon>Actinoplanes</taxon>
    </lineage>
</organism>
<comment type="caution">
    <text evidence="2">The sequence shown here is derived from an EMBL/GenBank/DDBJ whole genome shotgun (WGS) entry which is preliminary data.</text>
</comment>
<dbReference type="RefSeq" id="WP_203796385.1">
    <property type="nucleotide sequence ID" value="NZ_BAAAQE010000029.1"/>
</dbReference>
<keyword evidence="3" id="KW-1185">Reference proteome</keyword>
<evidence type="ECO:0000313" key="2">
    <source>
        <dbReference type="EMBL" id="GID55077.1"/>
    </source>
</evidence>
<sequence>MGADTTVIIDLGLDRGEPESYARPGRRTTSPWFGPALLAVLLLFSVTGSAPPPGPPLSALLRLPIGPGDPFTTSGDRLLVQTAGELSAYDLESGAREWRVDQEIPVYRLRTGGGVLLLRPWSPGRSEPGTTALSVSNGGLRWHNGRNVIAFPGSGLMVAVDGVRSVYGSGRRVERSVEVLDPPTGFTRWRLWVPSTAVLLGIPAHGDSPARMMLVGADLTAQLYDVGTGALLAQRKLPSANYDPDNPVVAGGLVLIRHPGPSGVEMSALDPETLRPLWTKPAGSLREIRACGRLACVMGLDGVRMIDPATGDELWHRPGWRRVEETGGHLVAYADGPDSPAGIVHPRTGEVQVDLTGWRPVSGVTADGSLLVVRGIAPGPRTMIAVASPGAARPRLLAELPTGTGECQTVPDRLICRSMYGELNVWAYRSGS</sequence>
<dbReference type="EMBL" id="BOMG01000044">
    <property type="protein sequence ID" value="GID55077.1"/>
    <property type="molecule type" value="Genomic_DNA"/>
</dbReference>
<gene>
    <name evidence="2" type="ORF">Aco03nite_034810</name>
</gene>
<dbReference type="Proteomes" id="UP000612282">
    <property type="component" value="Unassembled WGS sequence"/>
</dbReference>
<dbReference type="Pfam" id="PF13360">
    <property type="entry name" value="PQQ_2"/>
    <property type="match status" value="1"/>
</dbReference>
<dbReference type="InterPro" id="IPR002372">
    <property type="entry name" value="PQQ_rpt_dom"/>
</dbReference>